<dbReference type="AlphaFoldDB" id="A0A4P6M436"/>
<evidence type="ECO:0000313" key="3">
    <source>
        <dbReference type="Proteomes" id="UP000289794"/>
    </source>
</evidence>
<dbReference type="Proteomes" id="UP000289794">
    <property type="component" value="Chromosome"/>
</dbReference>
<accession>A0A4P6M436</accession>
<organism evidence="2 3">
    <name type="scientific">Blautia producta</name>
    <dbReference type="NCBI Taxonomy" id="33035"/>
    <lineage>
        <taxon>Bacteria</taxon>
        <taxon>Bacillati</taxon>
        <taxon>Bacillota</taxon>
        <taxon>Clostridia</taxon>
        <taxon>Lachnospirales</taxon>
        <taxon>Lachnospiraceae</taxon>
        <taxon>Blautia</taxon>
    </lineage>
</organism>
<dbReference type="SUPFAM" id="SSF55816">
    <property type="entry name" value="5'-nucleotidase (syn. UDP-sugar hydrolase), C-terminal domain"/>
    <property type="match status" value="1"/>
</dbReference>
<reference evidence="2 3" key="1">
    <citation type="submission" date="2019-01" db="EMBL/GenBank/DDBJ databases">
        <title>PMF-metabolizing Aryl O-demethylase.</title>
        <authorList>
            <person name="Kim M."/>
        </authorList>
    </citation>
    <scope>NUCLEOTIDE SEQUENCE [LARGE SCALE GENOMIC DNA]</scope>
    <source>
        <strain evidence="2 3">PMF1</strain>
    </source>
</reference>
<dbReference type="InterPro" id="IPR006179">
    <property type="entry name" value="5_nucleotidase/apyrase"/>
</dbReference>
<gene>
    <name evidence="2" type="primary">yfkN_2</name>
    <name evidence="2" type="ORF">PMF13cell1_04066</name>
</gene>
<dbReference type="RefSeq" id="WP_130181906.1">
    <property type="nucleotide sequence ID" value="NZ_CP035945.1"/>
</dbReference>
<name>A0A4P6M436_9FIRM</name>
<sequence>MNRGVIRKIAGILCVFMLILTMSGCSGQAAKEKIVIKILYNEDFKQIEELVESTYDDIDLQIEMSPYPSEQIRRLNRGVGPDLVITAQPDTNLVKKYLLDISDTRASASYDGTIMNAWKTDGKTYMIPLPGVYSGYVINETLFEQAGLPLPSNNTELVAALSKLKEKGLGVGEDGVSFSIKSDYNTSVGMFYVGNMVPDFLGTVEGVKWLADFRNKEASFTGIWEQSFTLSDALVDAGLMDPTDIAHQRRSVLCKERLSNGTLAAAFGDSTFYYECIAANREAVKEGTSKAYTYRMLPFLSDEGNEPWLLFAPSALMGINNSISAEKQEACKRILELLSTPEGQTAFIEDLSGGISCLTDYEQQEDLIPHGVDELIGSGYIYNVLFPSKTVEYLGGYVRNIMAGKCSVEEALQSIDQFYYEGTDESSYDFSIIGTVDHDLLLENFNVRIKETELGNFIADCVAEASDTPIAVVNGGGIRASFYEGVVYGGDLDVVCPFDNQIIVLEMKGQTLWDMLENGLSTWTDEFPSGRFLQVSGIRYTFDSSKPVGSRLVSVTMPDGTALDVSASFQVAVTDYMAGAKTYVEGNGDGYTMLNYYDDTIPKGNVTLVKETGLLYRDALAQYFERHRDSVVDVKLEGRIKNLAQEK</sequence>
<dbReference type="SUPFAM" id="SSF53850">
    <property type="entry name" value="Periplasmic binding protein-like II"/>
    <property type="match status" value="1"/>
</dbReference>
<dbReference type="InterPro" id="IPR008334">
    <property type="entry name" value="5'-Nucleotdase_C"/>
</dbReference>
<dbReference type="PROSITE" id="PS51257">
    <property type="entry name" value="PROKAR_LIPOPROTEIN"/>
    <property type="match status" value="1"/>
</dbReference>
<dbReference type="Pfam" id="PF02872">
    <property type="entry name" value="5_nucleotid_C"/>
    <property type="match status" value="1"/>
</dbReference>
<dbReference type="KEGG" id="bpro:PMF13cell1_04066"/>
<protein>
    <submittedName>
        <fullName evidence="2">Trifunctional nucleotide phosphoesterase protein YfkN</fullName>
    </submittedName>
</protein>
<dbReference type="EMBL" id="CP035945">
    <property type="protein sequence ID" value="QBE98500.1"/>
    <property type="molecule type" value="Genomic_DNA"/>
</dbReference>
<dbReference type="PANTHER" id="PTHR11575">
    <property type="entry name" value="5'-NUCLEOTIDASE-RELATED"/>
    <property type="match status" value="1"/>
</dbReference>
<dbReference type="InterPro" id="IPR006059">
    <property type="entry name" value="SBP"/>
</dbReference>
<evidence type="ECO:0000313" key="2">
    <source>
        <dbReference type="EMBL" id="QBE98500.1"/>
    </source>
</evidence>
<dbReference type="GO" id="GO:0016787">
    <property type="term" value="F:hydrolase activity"/>
    <property type="evidence" value="ECO:0007669"/>
    <property type="project" value="InterPro"/>
</dbReference>
<proteinExistence type="predicted"/>
<dbReference type="GO" id="GO:0009166">
    <property type="term" value="P:nucleotide catabolic process"/>
    <property type="evidence" value="ECO:0007669"/>
    <property type="project" value="InterPro"/>
</dbReference>
<feature type="domain" description="5'-Nucleotidase C-terminal" evidence="1">
    <location>
        <begin position="433"/>
        <end position="581"/>
    </location>
</feature>
<dbReference type="InterPro" id="IPR036907">
    <property type="entry name" value="5'-Nucleotdase_C_sf"/>
</dbReference>
<dbReference type="Gene3D" id="3.90.780.10">
    <property type="entry name" value="5'-Nucleotidase, C-terminal domain"/>
    <property type="match status" value="1"/>
</dbReference>
<evidence type="ECO:0000259" key="1">
    <source>
        <dbReference type="Pfam" id="PF02872"/>
    </source>
</evidence>
<dbReference type="PANTHER" id="PTHR11575:SF24">
    <property type="entry name" value="5'-NUCLEOTIDASE"/>
    <property type="match status" value="1"/>
</dbReference>
<dbReference type="Gene3D" id="3.40.190.10">
    <property type="entry name" value="Periplasmic binding protein-like II"/>
    <property type="match status" value="2"/>
</dbReference>
<dbReference type="Pfam" id="PF13416">
    <property type="entry name" value="SBP_bac_8"/>
    <property type="match status" value="1"/>
</dbReference>